<evidence type="ECO:0000313" key="1">
    <source>
        <dbReference type="EMBL" id="ANB61953.1"/>
    </source>
</evidence>
<dbReference type="RefSeq" id="WP_066325528.1">
    <property type="nucleotide sequence ID" value="NZ_CP015438.1"/>
</dbReference>
<name>A0A160F7D6_9BACL</name>
<dbReference type="AlphaFoldDB" id="A0A160F7D6"/>
<reference evidence="1 2" key="1">
    <citation type="journal article" date="2006" name="Syst. Appl. Microbiol.">
        <title>Anoxybacillus amylolyticus sp. nov., a thermophilic amylase producing bacterium isolated from Mount Rittmann (Antarctica).</title>
        <authorList>
            <person name="Poli A."/>
            <person name="Esposito E."/>
            <person name="Lama L."/>
            <person name="Orlando P."/>
            <person name="Nicolaus G."/>
            <person name="de Appolonia F."/>
            <person name="Gambacorta A."/>
            <person name="Nicolaus B."/>
        </authorList>
    </citation>
    <scope>NUCLEOTIDE SEQUENCE [LARGE SCALE GENOMIC DNA]</scope>
    <source>
        <strain evidence="1 2">DSM 15939</strain>
    </source>
</reference>
<dbReference type="KEGG" id="aamy:GFC30_2277"/>
<dbReference type="OrthoDB" id="2968447at2"/>
<accession>A0A160F7D6</accession>
<evidence type="ECO:0000313" key="2">
    <source>
        <dbReference type="Proteomes" id="UP000076865"/>
    </source>
</evidence>
<dbReference type="Proteomes" id="UP000076865">
    <property type="component" value="Chromosome"/>
</dbReference>
<keyword evidence="2" id="KW-1185">Reference proteome</keyword>
<proteinExistence type="predicted"/>
<dbReference type="PATRIC" id="fig|294699.3.peg.2356"/>
<protein>
    <submittedName>
        <fullName evidence="1">Uncharacterized protein</fullName>
    </submittedName>
</protein>
<gene>
    <name evidence="1" type="ORF">GFC30_2277</name>
</gene>
<organism evidence="1 2">
    <name type="scientific">Anoxybacteroides amylolyticum</name>
    <dbReference type="NCBI Taxonomy" id="294699"/>
    <lineage>
        <taxon>Bacteria</taxon>
        <taxon>Bacillati</taxon>
        <taxon>Bacillota</taxon>
        <taxon>Bacilli</taxon>
        <taxon>Bacillales</taxon>
        <taxon>Anoxybacillaceae</taxon>
        <taxon>Anoxybacteroides</taxon>
    </lineage>
</organism>
<dbReference type="EMBL" id="CP015438">
    <property type="protein sequence ID" value="ANB61953.1"/>
    <property type="molecule type" value="Genomic_DNA"/>
</dbReference>
<sequence>MEKCTKCNRVDVELFETGDLRINHIEMVCEDCLINIFEEKVKKENLTCDECGVQLKVRIDDDIAWFYCGKGDDEHTFYGEYLLEPLDPEDGETWF</sequence>